<gene>
    <name evidence="1" type="ORF">E2F46_12180</name>
</gene>
<dbReference type="AlphaFoldDB" id="A0A4R5TRM4"/>
<dbReference type="InterPro" id="IPR019292">
    <property type="entry name" value="McrC"/>
</dbReference>
<comment type="caution">
    <text evidence="1">The sequence shown here is derived from an EMBL/GenBank/DDBJ whole genome shotgun (WGS) entry which is preliminary data.</text>
</comment>
<evidence type="ECO:0000313" key="2">
    <source>
        <dbReference type="Proteomes" id="UP000294796"/>
    </source>
</evidence>
<dbReference type="PANTHER" id="PTHR38733">
    <property type="entry name" value="PROTEIN MCRC"/>
    <property type="match status" value="1"/>
</dbReference>
<dbReference type="Proteomes" id="UP000294796">
    <property type="component" value="Unassembled WGS sequence"/>
</dbReference>
<dbReference type="OrthoDB" id="307209at2"/>
<accession>A0A4R5TRM4</accession>
<dbReference type="EMBL" id="SMTF01000010">
    <property type="protein sequence ID" value="TDK23116.1"/>
    <property type="molecule type" value="Genomic_DNA"/>
</dbReference>
<proteinExistence type="predicted"/>
<dbReference type="PANTHER" id="PTHR38733:SF1">
    <property type="entry name" value="TYPE IV METHYL-DIRECTED RESTRICTION ENZYME ECOKMCRBC"/>
    <property type="match status" value="1"/>
</dbReference>
<dbReference type="RefSeq" id="WP_133322415.1">
    <property type="nucleotide sequence ID" value="NZ_SMTF01000010.1"/>
</dbReference>
<dbReference type="Pfam" id="PF10117">
    <property type="entry name" value="McrBC"/>
    <property type="match status" value="1"/>
</dbReference>
<organism evidence="1 2">
    <name type="scientific">Luteimonas aestuarii</name>
    <dbReference type="NCBI Taxonomy" id="453837"/>
    <lineage>
        <taxon>Bacteria</taxon>
        <taxon>Pseudomonadati</taxon>
        <taxon>Pseudomonadota</taxon>
        <taxon>Gammaproteobacteria</taxon>
        <taxon>Lysobacterales</taxon>
        <taxon>Lysobacteraceae</taxon>
        <taxon>Luteimonas</taxon>
    </lineage>
</organism>
<protein>
    <recommendedName>
        <fullName evidence="3">Restriction endonuclease</fullName>
    </recommendedName>
</protein>
<reference evidence="1 2" key="1">
    <citation type="submission" date="2019-03" db="EMBL/GenBank/DDBJ databases">
        <title>Luteimonas zhaokaii sp.nov., isolated from the rectal contents of Plateau pika in Yushu, Qinghai Province, China.</title>
        <authorList>
            <person name="Zhang G."/>
        </authorList>
    </citation>
    <scope>NUCLEOTIDE SEQUENCE [LARGE SCALE GENOMIC DNA]</scope>
    <source>
        <strain evidence="1 2">B9</strain>
    </source>
</reference>
<evidence type="ECO:0008006" key="3">
    <source>
        <dbReference type="Google" id="ProtNLM"/>
    </source>
</evidence>
<sequence length="429" mass="49354">MRHVVVREHARLTTGRIDGAGSLDVASVPDSAFDWLCKESARLRAAGAPLVELHDRRWLRLDNYVGVIETPCGTRIEILPKAFDGADEAPRARALLRRMLSRCMEVKPRESGPASIETFDGPLTEWVMRQFLGALDGLVKRGLRFDYHAVREEQPYLRGRLEVGWQLRQPAGRAHLFQVEHDVFDADRPENRLLRAALDRVCRSAQHPDNWRLSRELATRLAEVPCSRNIAADFRRWRDDRLLAHYRPARPWCSLVLNEQSPLAFAGHWRGHSLLFPMEKLFERYVEVCLRRTLPAGTTLKRTPSSRYLCGHRSEQWFQLQPDFMAQRDGRRWVLDTKWKRLDAALDNSREKYGLKQADFYQLFAYGHHYLQGAGELLLVYPKTASLPQSLPAFDYSDTLRLWVVPFDLEQGRLESAPVGEAWPAAPAA</sequence>
<evidence type="ECO:0000313" key="1">
    <source>
        <dbReference type="EMBL" id="TDK23116.1"/>
    </source>
</evidence>
<keyword evidence="2" id="KW-1185">Reference proteome</keyword>
<name>A0A4R5TRM4_9GAMM</name>